<evidence type="ECO:0000313" key="2">
    <source>
        <dbReference type="EMBL" id="CAH2307420.1"/>
    </source>
</evidence>
<organism evidence="2 3">
    <name type="scientific">Pelobates cultripes</name>
    <name type="common">Western spadefoot toad</name>
    <dbReference type="NCBI Taxonomy" id="61616"/>
    <lineage>
        <taxon>Eukaryota</taxon>
        <taxon>Metazoa</taxon>
        <taxon>Chordata</taxon>
        <taxon>Craniata</taxon>
        <taxon>Vertebrata</taxon>
        <taxon>Euteleostomi</taxon>
        <taxon>Amphibia</taxon>
        <taxon>Batrachia</taxon>
        <taxon>Anura</taxon>
        <taxon>Pelobatoidea</taxon>
        <taxon>Pelobatidae</taxon>
        <taxon>Pelobates</taxon>
    </lineage>
</organism>
<dbReference type="AlphaFoldDB" id="A0AAD1WFN7"/>
<evidence type="ECO:0000256" key="1">
    <source>
        <dbReference type="SAM" id="MobiDB-lite"/>
    </source>
</evidence>
<proteinExistence type="predicted"/>
<feature type="compositionally biased region" description="Basic and acidic residues" evidence="1">
    <location>
        <begin position="9"/>
        <end position="20"/>
    </location>
</feature>
<sequence length="53" mass="6241">ECTSPKGEYQTKDDSSEPRNMKKQTMTVRLTEFQLRDEISPQLFKNSSTSKWK</sequence>
<feature type="non-terminal residue" evidence="2">
    <location>
        <position position="53"/>
    </location>
</feature>
<dbReference type="EMBL" id="OW240918">
    <property type="protein sequence ID" value="CAH2307420.1"/>
    <property type="molecule type" value="Genomic_DNA"/>
</dbReference>
<feature type="non-terminal residue" evidence="2">
    <location>
        <position position="1"/>
    </location>
</feature>
<gene>
    <name evidence="2" type="ORF">PECUL_23A007205</name>
</gene>
<feature type="region of interest" description="Disordered" evidence="1">
    <location>
        <begin position="1"/>
        <end position="25"/>
    </location>
</feature>
<name>A0AAD1WFN7_PELCU</name>
<accession>A0AAD1WFN7</accession>
<dbReference type="Proteomes" id="UP001295444">
    <property type="component" value="Chromosome 07"/>
</dbReference>
<evidence type="ECO:0000313" key="3">
    <source>
        <dbReference type="Proteomes" id="UP001295444"/>
    </source>
</evidence>
<protein>
    <submittedName>
        <fullName evidence="2">Uncharacterized protein</fullName>
    </submittedName>
</protein>
<reference evidence="2" key="1">
    <citation type="submission" date="2022-03" db="EMBL/GenBank/DDBJ databases">
        <authorList>
            <person name="Alioto T."/>
            <person name="Alioto T."/>
            <person name="Gomez Garrido J."/>
        </authorList>
    </citation>
    <scope>NUCLEOTIDE SEQUENCE</scope>
</reference>
<keyword evidence="3" id="KW-1185">Reference proteome</keyword>